<gene>
    <name evidence="3" type="ORF">K435DRAFT_773292</name>
</gene>
<proteinExistence type="predicted"/>
<feature type="region of interest" description="Disordered" evidence="1">
    <location>
        <begin position="180"/>
        <end position="243"/>
    </location>
</feature>
<keyword evidence="4" id="KW-1185">Reference proteome</keyword>
<evidence type="ECO:0000256" key="1">
    <source>
        <dbReference type="SAM" id="MobiDB-lite"/>
    </source>
</evidence>
<reference evidence="3 4" key="1">
    <citation type="journal article" date="2019" name="Nat. Ecol. Evol.">
        <title>Megaphylogeny resolves global patterns of mushroom evolution.</title>
        <authorList>
            <person name="Varga T."/>
            <person name="Krizsan K."/>
            <person name="Foldi C."/>
            <person name="Dima B."/>
            <person name="Sanchez-Garcia M."/>
            <person name="Sanchez-Ramirez S."/>
            <person name="Szollosi G.J."/>
            <person name="Szarkandi J.G."/>
            <person name="Papp V."/>
            <person name="Albert L."/>
            <person name="Andreopoulos W."/>
            <person name="Angelini C."/>
            <person name="Antonin V."/>
            <person name="Barry K.W."/>
            <person name="Bougher N.L."/>
            <person name="Buchanan P."/>
            <person name="Buyck B."/>
            <person name="Bense V."/>
            <person name="Catcheside P."/>
            <person name="Chovatia M."/>
            <person name="Cooper J."/>
            <person name="Damon W."/>
            <person name="Desjardin D."/>
            <person name="Finy P."/>
            <person name="Geml J."/>
            <person name="Haridas S."/>
            <person name="Hughes K."/>
            <person name="Justo A."/>
            <person name="Karasinski D."/>
            <person name="Kautmanova I."/>
            <person name="Kiss B."/>
            <person name="Kocsube S."/>
            <person name="Kotiranta H."/>
            <person name="LaButti K.M."/>
            <person name="Lechner B.E."/>
            <person name="Liimatainen K."/>
            <person name="Lipzen A."/>
            <person name="Lukacs Z."/>
            <person name="Mihaltcheva S."/>
            <person name="Morgado L.N."/>
            <person name="Niskanen T."/>
            <person name="Noordeloos M.E."/>
            <person name="Ohm R.A."/>
            <person name="Ortiz-Santana B."/>
            <person name="Ovrebo C."/>
            <person name="Racz N."/>
            <person name="Riley R."/>
            <person name="Savchenko A."/>
            <person name="Shiryaev A."/>
            <person name="Soop K."/>
            <person name="Spirin V."/>
            <person name="Szebenyi C."/>
            <person name="Tomsovsky M."/>
            <person name="Tulloss R.E."/>
            <person name="Uehling J."/>
            <person name="Grigoriev I.V."/>
            <person name="Vagvolgyi C."/>
            <person name="Papp T."/>
            <person name="Martin F.M."/>
            <person name="Miettinen O."/>
            <person name="Hibbett D.S."/>
            <person name="Nagy L.G."/>
        </authorList>
    </citation>
    <scope>NUCLEOTIDE SEQUENCE [LARGE SCALE GENOMIC DNA]</scope>
    <source>
        <strain evidence="3 4">CBS 962.96</strain>
    </source>
</reference>
<organism evidence="3 4">
    <name type="scientific">Dendrothele bispora (strain CBS 962.96)</name>
    <dbReference type="NCBI Taxonomy" id="1314807"/>
    <lineage>
        <taxon>Eukaryota</taxon>
        <taxon>Fungi</taxon>
        <taxon>Dikarya</taxon>
        <taxon>Basidiomycota</taxon>
        <taxon>Agaricomycotina</taxon>
        <taxon>Agaricomycetes</taxon>
        <taxon>Agaricomycetidae</taxon>
        <taxon>Agaricales</taxon>
        <taxon>Agaricales incertae sedis</taxon>
        <taxon>Dendrothele</taxon>
    </lineage>
</organism>
<protein>
    <submittedName>
        <fullName evidence="3">Uncharacterized protein</fullName>
    </submittedName>
</protein>
<dbReference type="Proteomes" id="UP000297245">
    <property type="component" value="Unassembled WGS sequence"/>
</dbReference>
<sequence>MGWAFGFGSALSLTSLSSVSVHHSHPPAPHKIPANATAIDIPDVPIGVADPLSAEESHNRGWSASFKSGFVNAFHSAFGIRGNQEGKGQGRDGEKEDGLTRGPSRNRRLSERLGRKGTKTSSFTSWTIPESLSGEGLSEYDSGEKGGMEGELGGGRMHEAEKGLEREWIEYWGGELVGVAPGSASPGETEKLGKGLGLGLGLDPDQEHEHELTSTSESLIPAPAPLVIRKKSPSKTGSVSVSKRGTVKSVYSTYSTYSTRSGRSRTSMRSRTGVSRANSIMSVLDEKEEMAGRALRERWSRRKAIQEGREEEPEPGVES</sequence>
<feature type="chain" id="PRO_5020973344" evidence="2">
    <location>
        <begin position="19"/>
        <end position="319"/>
    </location>
</feature>
<feature type="compositionally biased region" description="Polar residues" evidence="1">
    <location>
        <begin position="119"/>
        <end position="130"/>
    </location>
</feature>
<evidence type="ECO:0000313" key="4">
    <source>
        <dbReference type="Proteomes" id="UP000297245"/>
    </source>
</evidence>
<dbReference type="EMBL" id="ML179043">
    <property type="protein sequence ID" value="THV06321.1"/>
    <property type="molecule type" value="Genomic_DNA"/>
</dbReference>
<feature type="region of interest" description="Disordered" evidence="1">
    <location>
        <begin position="80"/>
        <end position="154"/>
    </location>
</feature>
<keyword evidence="2" id="KW-0732">Signal</keyword>
<feature type="signal peptide" evidence="2">
    <location>
        <begin position="1"/>
        <end position="18"/>
    </location>
</feature>
<evidence type="ECO:0000256" key="2">
    <source>
        <dbReference type="SAM" id="SignalP"/>
    </source>
</evidence>
<feature type="region of interest" description="Disordered" evidence="1">
    <location>
        <begin position="256"/>
        <end position="275"/>
    </location>
</feature>
<feature type="compositionally biased region" description="Basic and acidic residues" evidence="1">
    <location>
        <begin position="88"/>
        <end position="99"/>
    </location>
</feature>
<name>A0A4S8MTS5_DENBC</name>
<accession>A0A4S8MTS5</accession>
<evidence type="ECO:0000313" key="3">
    <source>
        <dbReference type="EMBL" id="THV06321.1"/>
    </source>
</evidence>
<feature type="compositionally biased region" description="Polar residues" evidence="1">
    <location>
        <begin position="234"/>
        <end position="243"/>
    </location>
</feature>
<dbReference type="AlphaFoldDB" id="A0A4S8MTS5"/>